<feature type="domain" description="UBP-type" evidence="2">
    <location>
        <begin position="1"/>
        <end position="69"/>
    </location>
</feature>
<evidence type="ECO:0000256" key="1">
    <source>
        <dbReference type="PROSITE-ProRule" id="PRU00502"/>
    </source>
</evidence>
<dbReference type="InterPro" id="IPR013083">
    <property type="entry name" value="Znf_RING/FYVE/PHD"/>
</dbReference>
<dbReference type="AlphaFoldDB" id="A0A0N5A7K1"/>
<dbReference type="Gene3D" id="3.30.40.10">
    <property type="entry name" value="Zinc/RING finger domain, C3HC4 (zinc finger)"/>
    <property type="match status" value="1"/>
</dbReference>
<dbReference type="PANTHER" id="PTHR47665:SF1">
    <property type="entry name" value="HISTONE DEACETYLASE-LIKE PROTEIN"/>
    <property type="match status" value="1"/>
</dbReference>
<dbReference type="STRING" id="451379.A0A0N5A7K1"/>
<organism evidence="3 4">
    <name type="scientific">Syphacia muris</name>
    <dbReference type="NCBI Taxonomy" id="451379"/>
    <lineage>
        <taxon>Eukaryota</taxon>
        <taxon>Metazoa</taxon>
        <taxon>Ecdysozoa</taxon>
        <taxon>Nematoda</taxon>
        <taxon>Chromadorea</taxon>
        <taxon>Rhabditida</taxon>
        <taxon>Spirurina</taxon>
        <taxon>Oxyuridomorpha</taxon>
        <taxon>Oxyuroidea</taxon>
        <taxon>Oxyuridae</taxon>
        <taxon>Syphacia</taxon>
    </lineage>
</organism>
<dbReference type="Pfam" id="PF02148">
    <property type="entry name" value="zf-UBP"/>
    <property type="match status" value="1"/>
</dbReference>
<keyword evidence="1" id="KW-0863">Zinc-finger</keyword>
<evidence type="ECO:0000313" key="4">
    <source>
        <dbReference type="WBParaSite" id="SMUV_0000000401-mRNA-1"/>
    </source>
</evidence>
<keyword evidence="3" id="KW-1185">Reference proteome</keyword>
<keyword evidence="1" id="KW-0862">Zinc</keyword>
<dbReference type="InterPro" id="IPR001607">
    <property type="entry name" value="Znf_UBP"/>
</dbReference>
<evidence type="ECO:0000313" key="3">
    <source>
        <dbReference type="Proteomes" id="UP000046393"/>
    </source>
</evidence>
<keyword evidence="1" id="KW-0479">Metal-binding</keyword>
<dbReference type="Proteomes" id="UP000046393">
    <property type="component" value="Unplaced"/>
</dbReference>
<dbReference type="GO" id="GO:0008270">
    <property type="term" value="F:zinc ion binding"/>
    <property type="evidence" value="ECO:0007669"/>
    <property type="project" value="UniProtKB-KW"/>
</dbReference>
<dbReference type="WBParaSite" id="SMUV_0000000401-mRNA-1">
    <property type="protein sequence ID" value="SMUV_0000000401-mRNA-1"/>
    <property type="gene ID" value="SMUV_0000000401"/>
</dbReference>
<dbReference type="PANTHER" id="PTHR47665">
    <property type="entry name" value="HISTONE DEACETYLASE-LIKE PROTEIN"/>
    <property type="match status" value="1"/>
</dbReference>
<protein>
    <submittedName>
        <fullName evidence="4">UBP-type domain-containing protein</fullName>
    </submittedName>
</protein>
<sequence length="77" mass="8713">MDVKLVKAEQANCGRYVLGHAESHWMSTRHSMALSLCDLSVWCYACDSYVHNQKLLPAKDSVYLSKFGEGLFDSKKN</sequence>
<reference evidence="4" key="1">
    <citation type="submission" date="2017-02" db="UniProtKB">
        <authorList>
            <consortium name="WormBaseParasite"/>
        </authorList>
    </citation>
    <scope>IDENTIFICATION</scope>
</reference>
<proteinExistence type="predicted"/>
<dbReference type="SUPFAM" id="SSF57850">
    <property type="entry name" value="RING/U-box"/>
    <property type="match status" value="1"/>
</dbReference>
<evidence type="ECO:0000259" key="2">
    <source>
        <dbReference type="PROSITE" id="PS50271"/>
    </source>
</evidence>
<dbReference type="PROSITE" id="PS50271">
    <property type="entry name" value="ZF_UBP"/>
    <property type="match status" value="1"/>
</dbReference>
<accession>A0A0N5A7K1</accession>
<name>A0A0N5A7K1_9BILA</name>